<accession>A0A8K0GG67</accession>
<sequence>MANYIMCLSIFRCALPLILVVCIVFRPCLLSAIYLLLLLLLPLIPTPSTQTMAGITGIYLKIVIAISVIALVAQVAFQTVLFCLPPYAYFLENCGELERYLRYAGFIRLNGVSIISATTWLTPEIILCIGSAIVYAILKKLTIEETDAIDNVIRLPKVTSERRLYGLALSIGKYLSLTSLCVAAILRPSVPGGLYFFVFLCATTWWACKKRLRRGFAILLRVLMVVVFFHICALYGYQLQWSQESLPGNSTYARYFGLTPLMRVQCNDPRNFLWVEDEWASYLNPFALILLYYIIAAESKLLLMPQLRKRPSAFSRFEDGYNGPLQRANRLSHRRTVHGTSRQRWQSATRKVRVRIPFIFAPSAHPFLPAIYKLS</sequence>
<evidence type="ECO:0000259" key="2">
    <source>
        <dbReference type="Pfam" id="PF24871"/>
    </source>
</evidence>
<keyword evidence="1" id="KW-0472">Membrane</keyword>
<dbReference type="Proteomes" id="UP000801492">
    <property type="component" value="Unassembled WGS sequence"/>
</dbReference>
<feature type="domain" description="Piezo TM1-24" evidence="2">
    <location>
        <begin position="26"/>
        <end position="145"/>
    </location>
</feature>
<dbReference type="InterPro" id="IPR056769">
    <property type="entry name" value="Piezo_TM1-24"/>
</dbReference>
<dbReference type="PANTHER" id="PTHR47049">
    <property type="entry name" value="PIEZO-TYPE MECHANOSENSITIVE ION CHANNEL HOMOLOG"/>
    <property type="match status" value="1"/>
</dbReference>
<keyword evidence="1" id="KW-1133">Transmembrane helix</keyword>
<dbReference type="OrthoDB" id="303066at2759"/>
<protein>
    <recommendedName>
        <fullName evidence="2">Piezo TM1-24 domain-containing protein</fullName>
    </recommendedName>
</protein>
<keyword evidence="1" id="KW-0812">Transmembrane</keyword>
<feature type="transmembrane region" description="Helical" evidence="1">
    <location>
        <begin position="215"/>
        <end position="237"/>
    </location>
</feature>
<feature type="transmembrane region" description="Helical" evidence="1">
    <location>
        <begin position="14"/>
        <end position="41"/>
    </location>
</feature>
<comment type="caution">
    <text evidence="3">The sequence shown here is derived from an EMBL/GenBank/DDBJ whole genome shotgun (WGS) entry which is preliminary data.</text>
</comment>
<reference evidence="3" key="1">
    <citation type="submission" date="2019-08" db="EMBL/GenBank/DDBJ databases">
        <title>The genome of the North American firefly Photinus pyralis.</title>
        <authorList>
            <consortium name="Photinus pyralis genome working group"/>
            <person name="Fallon T.R."/>
            <person name="Sander Lower S.E."/>
            <person name="Weng J.-K."/>
        </authorList>
    </citation>
    <scope>NUCLEOTIDE SEQUENCE</scope>
    <source>
        <strain evidence="3">TRF0915ILg1</strain>
        <tissue evidence="3">Whole body</tissue>
    </source>
</reference>
<dbReference type="InterPro" id="IPR027272">
    <property type="entry name" value="Piezo"/>
</dbReference>
<keyword evidence="4" id="KW-1185">Reference proteome</keyword>
<evidence type="ECO:0000256" key="1">
    <source>
        <dbReference type="SAM" id="Phobius"/>
    </source>
</evidence>
<dbReference type="GO" id="GO:0016020">
    <property type="term" value="C:membrane"/>
    <property type="evidence" value="ECO:0007669"/>
    <property type="project" value="InterPro"/>
</dbReference>
<dbReference type="AlphaFoldDB" id="A0A8K0GG67"/>
<feature type="transmembrane region" description="Helical" evidence="1">
    <location>
        <begin position="282"/>
        <end position="303"/>
    </location>
</feature>
<dbReference type="Pfam" id="PF24871">
    <property type="entry name" value="Piezo_TM1-24"/>
    <property type="match status" value="2"/>
</dbReference>
<feature type="transmembrane region" description="Helical" evidence="1">
    <location>
        <begin position="164"/>
        <end position="186"/>
    </location>
</feature>
<gene>
    <name evidence="3" type="ORF">ILUMI_07602</name>
</gene>
<feature type="transmembrane region" description="Helical" evidence="1">
    <location>
        <begin position="192"/>
        <end position="208"/>
    </location>
</feature>
<dbReference type="PANTHER" id="PTHR47049:SF2">
    <property type="entry name" value="PIEZO-TYPE MECHANOSENSITIVE ION CHANNEL HOMOLOG"/>
    <property type="match status" value="1"/>
</dbReference>
<organism evidence="3 4">
    <name type="scientific">Ignelater luminosus</name>
    <name type="common">Cucubano</name>
    <name type="synonym">Pyrophorus luminosus</name>
    <dbReference type="NCBI Taxonomy" id="2038154"/>
    <lineage>
        <taxon>Eukaryota</taxon>
        <taxon>Metazoa</taxon>
        <taxon>Ecdysozoa</taxon>
        <taxon>Arthropoda</taxon>
        <taxon>Hexapoda</taxon>
        <taxon>Insecta</taxon>
        <taxon>Pterygota</taxon>
        <taxon>Neoptera</taxon>
        <taxon>Endopterygota</taxon>
        <taxon>Coleoptera</taxon>
        <taxon>Polyphaga</taxon>
        <taxon>Elateriformia</taxon>
        <taxon>Elateroidea</taxon>
        <taxon>Elateridae</taxon>
        <taxon>Agrypninae</taxon>
        <taxon>Pyrophorini</taxon>
        <taxon>Ignelater</taxon>
    </lineage>
</organism>
<evidence type="ECO:0000313" key="4">
    <source>
        <dbReference type="Proteomes" id="UP000801492"/>
    </source>
</evidence>
<name>A0A8K0GG67_IGNLU</name>
<feature type="domain" description="Piezo TM1-24" evidence="2">
    <location>
        <begin position="166"/>
        <end position="312"/>
    </location>
</feature>
<dbReference type="GO" id="GO:0008381">
    <property type="term" value="F:mechanosensitive monoatomic ion channel activity"/>
    <property type="evidence" value="ECO:0007669"/>
    <property type="project" value="InterPro"/>
</dbReference>
<evidence type="ECO:0000313" key="3">
    <source>
        <dbReference type="EMBL" id="KAF2898574.1"/>
    </source>
</evidence>
<dbReference type="EMBL" id="VTPC01003413">
    <property type="protein sequence ID" value="KAF2898574.1"/>
    <property type="molecule type" value="Genomic_DNA"/>
</dbReference>
<proteinExistence type="predicted"/>